<keyword evidence="2" id="KW-0732">Signal</keyword>
<reference evidence="3 4" key="1">
    <citation type="submission" date="2023-03" db="EMBL/GenBank/DDBJ databases">
        <title>High recombination rates correlate with genetic variation in Cardiocondyla obscurior ants.</title>
        <authorList>
            <person name="Errbii M."/>
        </authorList>
    </citation>
    <scope>NUCLEOTIDE SEQUENCE [LARGE SCALE GENOMIC DNA]</scope>
    <source>
        <strain evidence="3">Alpha-2009</strain>
        <tissue evidence="3">Whole body</tissue>
    </source>
</reference>
<dbReference type="Proteomes" id="UP001430953">
    <property type="component" value="Unassembled WGS sequence"/>
</dbReference>
<evidence type="ECO:0000256" key="2">
    <source>
        <dbReference type="SAM" id="SignalP"/>
    </source>
</evidence>
<name>A0AAW2GI95_9HYME</name>
<sequence>MCARPSKCSYLRTLRHPAALSLFLFLFLSFSHSGEGDPVCSFRFWSERASPTGGGGMGGRFAGATRGNQKGETGGEGKKGR</sequence>
<feature type="compositionally biased region" description="Gly residues" evidence="1">
    <location>
        <begin position="52"/>
        <end position="61"/>
    </location>
</feature>
<feature type="region of interest" description="Disordered" evidence="1">
    <location>
        <begin position="52"/>
        <end position="81"/>
    </location>
</feature>
<evidence type="ECO:0000313" key="4">
    <source>
        <dbReference type="Proteomes" id="UP001430953"/>
    </source>
</evidence>
<evidence type="ECO:0000313" key="3">
    <source>
        <dbReference type="EMBL" id="KAL0127298.1"/>
    </source>
</evidence>
<evidence type="ECO:0008006" key="5">
    <source>
        <dbReference type="Google" id="ProtNLM"/>
    </source>
</evidence>
<dbReference type="EMBL" id="JADYXP020000004">
    <property type="protein sequence ID" value="KAL0127298.1"/>
    <property type="molecule type" value="Genomic_DNA"/>
</dbReference>
<evidence type="ECO:0000256" key="1">
    <source>
        <dbReference type="SAM" id="MobiDB-lite"/>
    </source>
</evidence>
<keyword evidence="4" id="KW-1185">Reference proteome</keyword>
<proteinExistence type="predicted"/>
<comment type="caution">
    <text evidence="3">The sequence shown here is derived from an EMBL/GenBank/DDBJ whole genome shotgun (WGS) entry which is preliminary data.</text>
</comment>
<gene>
    <name evidence="3" type="ORF">PUN28_005524</name>
</gene>
<accession>A0AAW2GI95</accession>
<protein>
    <recommendedName>
        <fullName evidence="5">Secreted protein</fullName>
    </recommendedName>
</protein>
<organism evidence="3 4">
    <name type="scientific">Cardiocondyla obscurior</name>
    <dbReference type="NCBI Taxonomy" id="286306"/>
    <lineage>
        <taxon>Eukaryota</taxon>
        <taxon>Metazoa</taxon>
        <taxon>Ecdysozoa</taxon>
        <taxon>Arthropoda</taxon>
        <taxon>Hexapoda</taxon>
        <taxon>Insecta</taxon>
        <taxon>Pterygota</taxon>
        <taxon>Neoptera</taxon>
        <taxon>Endopterygota</taxon>
        <taxon>Hymenoptera</taxon>
        <taxon>Apocrita</taxon>
        <taxon>Aculeata</taxon>
        <taxon>Formicoidea</taxon>
        <taxon>Formicidae</taxon>
        <taxon>Myrmicinae</taxon>
        <taxon>Cardiocondyla</taxon>
    </lineage>
</organism>
<feature type="signal peptide" evidence="2">
    <location>
        <begin position="1"/>
        <end position="36"/>
    </location>
</feature>
<feature type="compositionally biased region" description="Low complexity" evidence="1">
    <location>
        <begin position="62"/>
        <end position="71"/>
    </location>
</feature>
<feature type="chain" id="PRO_5043385533" description="Secreted protein" evidence="2">
    <location>
        <begin position="37"/>
        <end position="81"/>
    </location>
</feature>
<dbReference type="AlphaFoldDB" id="A0AAW2GI95"/>